<keyword evidence="2" id="KW-1185">Reference proteome</keyword>
<sequence length="241" mass="27191">MNQEAIICIPGPWADRSEFLQAIITQEPAGEFMFAGGILAHPSSNDHVPLDFCDRYSEMRQAFLIAGQGLIQEQTLDRIQGHRGIAYLHFPVGWLEQRDRMTKFTQVLQRAGGFAIHVESSGVAHEWDHWFSLLAGSAFDAYCSSVTLVRDADCYYSCGMHHFCLPDCSLPRSYDIHQAADLMNQFNMYQIVDQPQLASGHTFSLDADSPHFRLVLSPDSRHGSENPFHNPHGLWELSPKL</sequence>
<organism evidence="1 2">
    <name type="scientific">Luteolibacter pohnpeiensis</name>
    <dbReference type="NCBI Taxonomy" id="454153"/>
    <lineage>
        <taxon>Bacteria</taxon>
        <taxon>Pseudomonadati</taxon>
        <taxon>Verrucomicrobiota</taxon>
        <taxon>Verrucomicrobiia</taxon>
        <taxon>Verrucomicrobiales</taxon>
        <taxon>Verrucomicrobiaceae</taxon>
        <taxon>Luteolibacter</taxon>
    </lineage>
</organism>
<dbReference type="RefSeq" id="WP_200273733.1">
    <property type="nucleotide sequence ID" value="NZ_JAENIJ010000053.1"/>
</dbReference>
<dbReference type="AlphaFoldDB" id="A0A934SG05"/>
<evidence type="ECO:0000313" key="1">
    <source>
        <dbReference type="EMBL" id="MBK1884493.1"/>
    </source>
</evidence>
<protein>
    <submittedName>
        <fullName evidence="1">DUF4261 domain-containing protein</fullName>
    </submittedName>
</protein>
<name>A0A934SG05_9BACT</name>
<comment type="caution">
    <text evidence="1">The sequence shown here is derived from an EMBL/GenBank/DDBJ whole genome shotgun (WGS) entry which is preliminary data.</text>
</comment>
<evidence type="ECO:0000313" key="2">
    <source>
        <dbReference type="Proteomes" id="UP000603141"/>
    </source>
</evidence>
<accession>A0A934SG05</accession>
<dbReference type="Proteomes" id="UP000603141">
    <property type="component" value="Unassembled WGS sequence"/>
</dbReference>
<reference evidence="1" key="1">
    <citation type="submission" date="2021-01" db="EMBL/GenBank/DDBJ databases">
        <title>Modified the classification status of verrucomicrobia.</title>
        <authorList>
            <person name="Feng X."/>
        </authorList>
    </citation>
    <scope>NUCLEOTIDE SEQUENCE</scope>
    <source>
        <strain evidence="1">KCTC 22041</strain>
    </source>
</reference>
<proteinExistence type="predicted"/>
<dbReference type="EMBL" id="JAENIJ010000053">
    <property type="protein sequence ID" value="MBK1884493.1"/>
    <property type="molecule type" value="Genomic_DNA"/>
</dbReference>
<gene>
    <name evidence="1" type="ORF">JIN85_18905</name>
</gene>